<evidence type="ECO:0000313" key="2">
    <source>
        <dbReference type="RefSeq" id="XP_073767705.1"/>
    </source>
</evidence>
<sequence>MKFNLQFTFLFLVSSYFRLCVCVLMSVCLSSRRQMAPFGVKVLCIEPGFFKTIVTDFNIVESTLHRLWNKLPQEVKDEYGSDYVDKTKLTAKELLEKLADGDLMKVVSCMEHAVAAVHPRTRYSPGWDAKFFWLPLSYMPTFISDALLLKKAVQPKASIL</sequence>
<dbReference type="Proteomes" id="UP000000437">
    <property type="component" value="Chromosome 9"/>
</dbReference>
<organism evidence="1 2">
    <name type="scientific">Danio rerio</name>
    <name type="common">Zebrafish</name>
    <name type="synonym">Brachydanio rerio</name>
    <dbReference type="NCBI Taxonomy" id="7955"/>
    <lineage>
        <taxon>Eukaryota</taxon>
        <taxon>Metazoa</taxon>
        <taxon>Chordata</taxon>
        <taxon>Craniata</taxon>
        <taxon>Vertebrata</taxon>
        <taxon>Euteleostomi</taxon>
        <taxon>Actinopterygii</taxon>
        <taxon>Neopterygii</taxon>
        <taxon>Teleostei</taxon>
        <taxon>Ostariophysi</taxon>
        <taxon>Cypriniformes</taxon>
        <taxon>Danionidae</taxon>
        <taxon>Danioninae</taxon>
        <taxon>Danio</taxon>
    </lineage>
</organism>
<accession>A0AC58GD91</accession>
<protein>
    <submittedName>
        <fullName evidence="2">Dehydrogenase/reductase SDR family member 9 isoform X1</fullName>
    </submittedName>
</protein>
<name>A0AC58GD91_DANRE</name>
<gene>
    <name evidence="2" type="primary">dhrs9</name>
    <name evidence="2" type="synonym">rdh1l</name>
    <name evidence="2" type="synonym">RDHA</name>
    <name evidence="2" type="synonym">wu:fb64b07</name>
    <name evidence="2" type="synonym">zgc:73286</name>
</gene>
<keyword evidence="1" id="KW-1185">Reference proteome</keyword>
<proteinExistence type="predicted"/>
<dbReference type="RefSeq" id="XP_073767705.1">
    <property type="nucleotide sequence ID" value="XM_073911604.1"/>
</dbReference>
<evidence type="ECO:0000313" key="1">
    <source>
        <dbReference type="Proteomes" id="UP000000437"/>
    </source>
</evidence>
<reference evidence="2" key="1">
    <citation type="submission" date="2025-08" db="UniProtKB">
        <authorList>
            <consortium name="RefSeq"/>
        </authorList>
    </citation>
    <scope>IDENTIFICATION</scope>
    <source>
        <strain evidence="2">Tuebingen</strain>
        <tissue evidence="2">Fibroblasts and whole tissue</tissue>
    </source>
</reference>